<evidence type="ECO:0000256" key="5">
    <source>
        <dbReference type="ARBA" id="ARBA00015938"/>
    </source>
</evidence>
<evidence type="ECO:0000256" key="2">
    <source>
        <dbReference type="ARBA" id="ARBA00005199"/>
    </source>
</evidence>
<dbReference type="InterPro" id="IPR006047">
    <property type="entry name" value="GH13_cat_dom"/>
</dbReference>
<keyword evidence="7 14" id="KW-0378">Hydrolase</keyword>
<dbReference type="Gene3D" id="3.20.20.80">
    <property type="entry name" value="Glycosidases"/>
    <property type="match status" value="1"/>
</dbReference>
<dbReference type="InterPro" id="IPR014756">
    <property type="entry name" value="Ig_E-set"/>
</dbReference>
<evidence type="ECO:0000256" key="12">
    <source>
        <dbReference type="ARBA" id="ARBA00034013"/>
    </source>
</evidence>
<evidence type="ECO:0000256" key="7">
    <source>
        <dbReference type="ARBA" id="ARBA00022801"/>
    </source>
</evidence>
<dbReference type="GO" id="GO:0005992">
    <property type="term" value="P:trehalose biosynthetic process"/>
    <property type="evidence" value="ECO:0007669"/>
    <property type="project" value="UniProtKB-UniRule"/>
</dbReference>
<keyword evidence="8" id="KW-0119">Carbohydrate metabolism</keyword>
<dbReference type="Proteomes" id="UP000009236">
    <property type="component" value="Chromosome"/>
</dbReference>
<dbReference type="EC" id="3.2.1.141" evidence="4 13"/>
<evidence type="ECO:0000313" key="20">
    <source>
        <dbReference type="EMBL" id="AEG44764.1"/>
    </source>
</evidence>
<dbReference type="STRING" id="743718.Isova_2028"/>
<dbReference type="KEGG" id="iva:Isova_2028"/>
<dbReference type="CDD" id="cd11325">
    <property type="entry name" value="AmyAc_GTHase"/>
    <property type="match status" value="1"/>
</dbReference>
<keyword evidence="21" id="KW-1185">Reference proteome</keyword>
<dbReference type="CDD" id="cd02853">
    <property type="entry name" value="E_set_MTHase_like_N"/>
    <property type="match status" value="1"/>
</dbReference>
<proteinExistence type="inferred from homology"/>
<evidence type="ECO:0000256" key="15">
    <source>
        <dbReference type="PIRSR" id="PIRSR006337-1"/>
    </source>
</evidence>
<keyword evidence="6" id="KW-0963">Cytoplasm</keyword>
<protein>
    <recommendedName>
        <fullName evidence="5 13">Malto-oligosyltrehalose trehalohydrolase</fullName>
        <shortName evidence="14">MTHase</shortName>
        <ecNumber evidence="4 13">3.2.1.141</ecNumber>
    </recommendedName>
    <alternativeName>
        <fullName evidence="11 14">4-alpha-D-((1-&gt;4)-alpha-D-glucano)trehalose trehalohydrolase</fullName>
    </alternativeName>
    <alternativeName>
        <fullName evidence="10 14">Maltooligosyl trehalose trehalohydrolase</fullName>
    </alternativeName>
</protein>
<feature type="active site" description="Nucleophile" evidence="15">
    <location>
        <position position="258"/>
    </location>
</feature>
<name>F6FPN2_ISOV2</name>
<comment type="similarity">
    <text evidence="3 14">Belongs to the glycosyl hydrolase 13 family.</text>
</comment>
<evidence type="ECO:0000256" key="1">
    <source>
        <dbReference type="ARBA" id="ARBA00004496"/>
    </source>
</evidence>
<evidence type="ECO:0000256" key="16">
    <source>
        <dbReference type="PIRSR" id="PIRSR006337-2"/>
    </source>
</evidence>
<evidence type="ECO:0000259" key="19">
    <source>
        <dbReference type="SMART" id="SM00642"/>
    </source>
</evidence>
<feature type="binding site" evidence="16">
    <location>
        <begin position="325"/>
        <end position="329"/>
    </location>
    <ligand>
        <name>substrate</name>
    </ligand>
</feature>
<dbReference type="RefSeq" id="WP_013839155.1">
    <property type="nucleotide sequence ID" value="NC_015588.1"/>
</dbReference>
<evidence type="ECO:0000256" key="14">
    <source>
        <dbReference type="PIRNR" id="PIRNR006337"/>
    </source>
</evidence>
<dbReference type="GO" id="GO:0033942">
    <property type="term" value="F:4-alpha-D-(1-&gt;4)-alpha-D-glucanotrehalose trehalohydrolase activity"/>
    <property type="evidence" value="ECO:0007669"/>
    <property type="project" value="UniProtKB-EC"/>
</dbReference>
<dbReference type="InterPro" id="IPR044901">
    <property type="entry name" value="Trehalose_TreZ_E-set_sf"/>
</dbReference>
<evidence type="ECO:0000256" key="11">
    <source>
        <dbReference type="ARBA" id="ARBA00033284"/>
    </source>
</evidence>
<dbReference type="UniPathway" id="UPA00299"/>
<dbReference type="EMBL" id="CP002810">
    <property type="protein sequence ID" value="AEG44764.1"/>
    <property type="molecule type" value="Genomic_DNA"/>
</dbReference>
<dbReference type="PANTHER" id="PTHR43651">
    <property type="entry name" value="1,4-ALPHA-GLUCAN-BRANCHING ENZYME"/>
    <property type="match status" value="1"/>
</dbReference>
<feature type="active site" description="Proton donor" evidence="15">
    <location>
        <position position="295"/>
    </location>
</feature>
<evidence type="ECO:0000256" key="8">
    <source>
        <dbReference type="ARBA" id="ARBA00023277"/>
    </source>
</evidence>
<evidence type="ECO:0000313" key="21">
    <source>
        <dbReference type="Proteomes" id="UP000009236"/>
    </source>
</evidence>
<evidence type="ECO:0000256" key="13">
    <source>
        <dbReference type="NCBIfam" id="TIGR02402"/>
    </source>
</evidence>
<dbReference type="Pfam" id="PF00128">
    <property type="entry name" value="Alpha-amylase"/>
    <property type="match status" value="1"/>
</dbReference>
<comment type="subcellular location">
    <subcellularLocation>
        <location evidence="1 15">Cytoplasm</location>
    </subcellularLocation>
</comment>
<organism evidence="21">
    <name type="scientific">Isoptericola variabilis (strain 225)</name>
    <dbReference type="NCBI Taxonomy" id="743718"/>
    <lineage>
        <taxon>Bacteria</taxon>
        <taxon>Bacillati</taxon>
        <taxon>Actinomycetota</taxon>
        <taxon>Actinomycetes</taxon>
        <taxon>Micrococcales</taxon>
        <taxon>Promicromonosporaceae</taxon>
        <taxon>Isoptericola</taxon>
    </lineage>
</organism>
<dbReference type="Gene3D" id="2.60.40.10">
    <property type="entry name" value="Immunoglobulins"/>
    <property type="match status" value="1"/>
</dbReference>
<dbReference type="Gene3D" id="1.10.10.760">
    <property type="entry name" value="E-set domains of sugar-utilizing enzymes"/>
    <property type="match status" value="1"/>
</dbReference>
<feature type="binding site" evidence="16">
    <location>
        <begin position="394"/>
        <end position="399"/>
    </location>
    <ligand>
        <name>substrate</name>
    </ligand>
</feature>
<dbReference type="InterPro" id="IPR004193">
    <property type="entry name" value="Glyco_hydro_13_N"/>
</dbReference>
<keyword evidence="9 14" id="KW-0326">Glycosidase</keyword>
<dbReference type="SUPFAM" id="SSF81296">
    <property type="entry name" value="E set domains"/>
    <property type="match status" value="1"/>
</dbReference>
<dbReference type="SMART" id="SM00642">
    <property type="entry name" value="Aamy"/>
    <property type="match status" value="1"/>
</dbReference>
<evidence type="ECO:0000256" key="18">
    <source>
        <dbReference type="SAM" id="MobiDB-lite"/>
    </source>
</evidence>
<evidence type="ECO:0000256" key="4">
    <source>
        <dbReference type="ARBA" id="ARBA00012268"/>
    </source>
</evidence>
<dbReference type="HOGENOM" id="CLU_020726_2_0_11"/>
<evidence type="ECO:0000256" key="6">
    <source>
        <dbReference type="ARBA" id="ARBA00022490"/>
    </source>
</evidence>
<sequence length="606" mass="65694">MPEVTDRPPTTPVRVWAPRADAVTLVLPVAGEDAREVPMEDDGGGWWRSPEPLPHGTDYAFSLDGGPPRPDPRSPWQPQGVHGPSRTFDTALHAWGDHAWQGRSVLGAVVYELHVGTFTRGGTLDTAVGRLDHLVDLGVDMVELMPVAAFPGTRGWGYDGVALWAVHEAYGGPAALQRFVDAAHARGIAVCLDVVDNHLGPSGNYLGEFGPYFTDRHHTPWGQAVNLDGPDAAEVRAFLVDKALRWFRDFHVDALRLDAVHALVDDSERHVLAELADAVAGLERDLGRPLSLVAESDLNDARMVTPTSEDVEGRPGYGMTAQWADDVHHALHAWLTDETHGYYVDFGSSEVLAKALVDVFVHDGGYSTFRGREWGAPVPPDVDGRRFVVFDQNHDQVGNRALGDRPSRTLARGALAASAAVVLLGPGTPMLFMGEEWGARTPFQYFTDHSEPELGAAVREGRTAEFGTHGWSELYGHEVEVPDPQAPSTFAASRLDWSERDTDDGARMFDVYAALVHLRHTLPAVASGDRRATHVRTGDDWVVMTREPPYGRGDVVDVVVVRAEGGATVPVEGGPHRVALTWGAVSLDDDAGTVHLPGPGFAVLLR</sequence>
<dbReference type="eggNOG" id="COG0296">
    <property type="taxonomic scope" value="Bacteria"/>
</dbReference>
<dbReference type="PANTHER" id="PTHR43651:SF11">
    <property type="entry name" value="MALTO-OLIGOSYLTREHALOSE TREHALOHYDROLASE"/>
    <property type="match status" value="1"/>
</dbReference>
<evidence type="ECO:0000256" key="10">
    <source>
        <dbReference type="ARBA" id="ARBA00032057"/>
    </source>
</evidence>
<dbReference type="SUPFAM" id="SSF51445">
    <property type="entry name" value="(Trans)glycosidases"/>
    <property type="match status" value="1"/>
</dbReference>
<evidence type="ECO:0000256" key="17">
    <source>
        <dbReference type="PIRSR" id="PIRSR006337-3"/>
    </source>
</evidence>
<feature type="domain" description="Glycosyl hydrolase family 13 catalytic" evidence="19">
    <location>
        <begin position="112"/>
        <end position="462"/>
    </location>
</feature>
<dbReference type="InterPro" id="IPR012768">
    <property type="entry name" value="Trehalose_TreZ"/>
</dbReference>
<dbReference type="InterPro" id="IPR017853">
    <property type="entry name" value="GH"/>
</dbReference>
<feature type="site" description="Transition state stabilizer" evidence="17">
    <location>
        <position position="395"/>
    </location>
</feature>
<comment type="catalytic activity">
    <reaction evidence="12 14">
        <text>hydrolysis of (1-&gt;4)-alpha-D-glucosidic linkage in 4-alpha-D-[(1-&gt;4)-alpha-D-glucanosyl]n trehalose to yield trehalose and (1-&gt;4)-alpha-D-glucan.</text>
        <dbReference type="EC" id="3.2.1.141"/>
    </reaction>
</comment>
<dbReference type="GO" id="GO:0005737">
    <property type="term" value="C:cytoplasm"/>
    <property type="evidence" value="ECO:0007669"/>
    <property type="project" value="UniProtKB-SubCell"/>
</dbReference>
<comment type="pathway">
    <text evidence="2 14">Glycan biosynthesis; trehalose biosynthesis.</text>
</comment>
<dbReference type="NCBIfam" id="TIGR02402">
    <property type="entry name" value="trehalose_TreZ"/>
    <property type="match status" value="1"/>
</dbReference>
<dbReference type="InterPro" id="IPR013783">
    <property type="entry name" value="Ig-like_fold"/>
</dbReference>
<gene>
    <name evidence="20" type="ordered locus">Isova_2028</name>
</gene>
<feature type="region of interest" description="Disordered" evidence="18">
    <location>
        <begin position="57"/>
        <end position="83"/>
    </location>
</feature>
<reference evidence="20 21" key="1">
    <citation type="submission" date="2011-05" db="EMBL/GenBank/DDBJ databases">
        <title>Complete sequence of Isoptericola variabilis 225.</title>
        <authorList>
            <consortium name="US DOE Joint Genome Institute"/>
            <person name="Lucas S."/>
            <person name="Han J."/>
            <person name="Lapidus A."/>
            <person name="Cheng J.-F."/>
            <person name="Goodwin L."/>
            <person name="Pitluck S."/>
            <person name="Peters L."/>
            <person name="Mikhailova N."/>
            <person name="Zeytun A."/>
            <person name="Han C."/>
            <person name="Tapia R."/>
            <person name="Land M."/>
            <person name="Hauser L."/>
            <person name="Kyrpides N."/>
            <person name="Ivanova N."/>
            <person name="Pagani I."/>
            <person name="Siebers A."/>
            <person name="Allgaier M."/>
            <person name="Thelen M."/>
            <person name="Hugenholtz P."/>
            <person name="Gladden J."/>
            <person name="Woyke T."/>
        </authorList>
    </citation>
    <scope>NUCLEOTIDE SEQUENCE [LARGE SCALE GENOMIC DNA]</scope>
    <source>
        <strain evidence="21">225</strain>
    </source>
</reference>
<evidence type="ECO:0000256" key="9">
    <source>
        <dbReference type="ARBA" id="ARBA00023295"/>
    </source>
</evidence>
<feature type="binding site" evidence="16">
    <location>
        <begin position="256"/>
        <end position="261"/>
    </location>
    <ligand>
        <name>substrate</name>
    </ligand>
</feature>
<dbReference type="Pfam" id="PF02922">
    <property type="entry name" value="CBM_48"/>
    <property type="match status" value="1"/>
</dbReference>
<dbReference type="AlphaFoldDB" id="F6FPN2"/>
<dbReference type="PIRSF" id="PIRSF006337">
    <property type="entry name" value="Trehalose_TreZ"/>
    <property type="match status" value="1"/>
</dbReference>
<accession>F6FPN2</accession>
<evidence type="ECO:0000256" key="3">
    <source>
        <dbReference type="ARBA" id="ARBA00008061"/>
    </source>
</evidence>